<dbReference type="PRINTS" id="PR00039">
    <property type="entry name" value="HTHLYSR"/>
</dbReference>
<dbReference type="SUPFAM" id="SSF46785">
    <property type="entry name" value="Winged helix' DNA-binding domain"/>
    <property type="match status" value="1"/>
</dbReference>
<comment type="caution">
    <text evidence="6">The sequence shown here is derived from an EMBL/GenBank/DDBJ whole genome shotgun (WGS) entry which is preliminary data.</text>
</comment>
<dbReference type="Gene3D" id="1.10.10.10">
    <property type="entry name" value="Winged helix-like DNA-binding domain superfamily/Winged helix DNA-binding domain"/>
    <property type="match status" value="1"/>
</dbReference>
<dbReference type="RefSeq" id="WP_345704199.1">
    <property type="nucleotide sequence ID" value="NZ_BAABKV010000001.1"/>
</dbReference>
<reference evidence="7" key="1">
    <citation type="journal article" date="2019" name="Int. J. Syst. Evol. Microbiol.">
        <title>The Global Catalogue of Microorganisms (GCM) 10K type strain sequencing project: providing services to taxonomists for standard genome sequencing and annotation.</title>
        <authorList>
            <consortium name="The Broad Institute Genomics Platform"/>
            <consortium name="The Broad Institute Genome Sequencing Center for Infectious Disease"/>
            <person name="Wu L."/>
            <person name="Ma J."/>
        </authorList>
    </citation>
    <scope>NUCLEOTIDE SEQUENCE [LARGE SCALE GENOMIC DNA]</scope>
    <source>
        <strain evidence="7">CGMCC 1.12859</strain>
    </source>
</reference>
<dbReference type="Proteomes" id="UP001596435">
    <property type="component" value="Unassembled WGS sequence"/>
</dbReference>
<dbReference type="InterPro" id="IPR005119">
    <property type="entry name" value="LysR_subst-bd"/>
</dbReference>
<gene>
    <name evidence="6" type="ORF">ACFQMG_16435</name>
</gene>
<dbReference type="PANTHER" id="PTHR30346">
    <property type="entry name" value="TRANSCRIPTIONAL DUAL REGULATOR HCAR-RELATED"/>
    <property type="match status" value="1"/>
</dbReference>
<evidence type="ECO:0000256" key="2">
    <source>
        <dbReference type="ARBA" id="ARBA00023015"/>
    </source>
</evidence>
<dbReference type="InterPro" id="IPR036390">
    <property type="entry name" value="WH_DNA-bd_sf"/>
</dbReference>
<dbReference type="Gene3D" id="3.40.190.10">
    <property type="entry name" value="Periplasmic binding protein-like II"/>
    <property type="match status" value="2"/>
</dbReference>
<keyword evidence="2" id="KW-0805">Transcription regulation</keyword>
<dbReference type="PANTHER" id="PTHR30346:SF0">
    <property type="entry name" value="HCA OPERON TRANSCRIPTIONAL ACTIVATOR HCAR"/>
    <property type="match status" value="1"/>
</dbReference>
<keyword evidence="4" id="KW-0804">Transcription</keyword>
<dbReference type="InterPro" id="IPR000847">
    <property type="entry name" value="LysR_HTH_N"/>
</dbReference>
<dbReference type="Pfam" id="PF03466">
    <property type="entry name" value="LysR_substrate"/>
    <property type="match status" value="1"/>
</dbReference>
<protein>
    <submittedName>
        <fullName evidence="6">LysR family transcriptional regulator</fullName>
    </submittedName>
</protein>
<evidence type="ECO:0000313" key="6">
    <source>
        <dbReference type="EMBL" id="MFC7181147.1"/>
    </source>
</evidence>
<accession>A0ABW2FXK1</accession>
<evidence type="ECO:0000256" key="1">
    <source>
        <dbReference type="ARBA" id="ARBA00009437"/>
    </source>
</evidence>
<evidence type="ECO:0000313" key="7">
    <source>
        <dbReference type="Proteomes" id="UP001596435"/>
    </source>
</evidence>
<proteinExistence type="inferred from homology"/>
<evidence type="ECO:0000259" key="5">
    <source>
        <dbReference type="PROSITE" id="PS50931"/>
    </source>
</evidence>
<keyword evidence="7" id="KW-1185">Reference proteome</keyword>
<organism evidence="6 7">
    <name type="scientific">Kitasatospora paranensis</name>
    <dbReference type="NCBI Taxonomy" id="258053"/>
    <lineage>
        <taxon>Bacteria</taxon>
        <taxon>Bacillati</taxon>
        <taxon>Actinomycetota</taxon>
        <taxon>Actinomycetes</taxon>
        <taxon>Kitasatosporales</taxon>
        <taxon>Streptomycetaceae</taxon>
        <taxon>Kitasatospora</taxon>
    </lineage>
</organism>
<dbReference type="SUPFAM" id="SSF53850">
    <property type="entry name" value="Periplasmic binding protein-like II"/>
    <property type="match status" value="1"/>
</dbReference>
<keyword evidence="3" id="KW-0238">DNA-binding</keyword>
<dbReference type="EMBL" id="JBHTAJ010000028">
    <property type="protein sequence ID" value="MFC7181147.1"/>
    <property type="molecule type" value="Genomic_DNA"/>
</dbReference>
<comment type="similarity">
    <text evidence="1">Belongs to the LysR transcriptional regulatory family.</text>
</comment>
<dbReference type="InterPro" id="IPR036388">
    <property type="entry name" value="WH-like_DNA-bd_sf"/>
</dbReference>
<name>A0ABW2FXK1_9ACTN</name>
<sequence length="309" mass="32907">MSEAVGFTLVQLRYFVVAAEAGSMTAAAERLLIAQSAVSTAVSNLEHELGVQLFIRRKGKGLVATAAGERLLLQARELLGHARDVAAEARGVEGGLSGPVRLGCFVTLAPFVLPRLLAAAAERHPQLRIDVLEGEADDLDHALRTGRIDFAVTYNLGLGLGITRETVASLPAHALVAADHPLAGRGTIDLAALAHEPFVLLDLPHSRDYFWSLVTATGITPVVRHRSHSYEAVRSLVALGHGFSVLHQRPATDHTYSGARVAVLELSNEHPRLDLVLARMDGIRHTARATAVAQLAHELLAPPAPAGRS</sequence>
<evidence type="ECO:0000256" key="4">
    <source>
        <dbReference type="ARBA" id="ARBA00023163"/>
    </source>
</evidence>
<dbReference type="Pfam" id="PF00126">
    <property type="entry name" value="HTH_1"/>
    <property type="match status" value="1"/>
</dbReference>
<dbReference type="CDD" id="cd08412">
    <property type="entry name" value="PBP2_PAO1_like"/>
    <property type="match status" value="1"/>
</dbReference>
<feature type="domain" description="HTH lysR-type" evidence="5">
    <location>
        <begin position="7"/>
        <end position="65"/>
    </location>
</feature>
<evidence type="ECO:0000256" key="3">
    <source>
        <dbReference type="ARBA" id="ARBA00023125"/>
    </source>
</evidence>
<dbReference type="PROSITE" id="PS50931">
    <property type="entry name" value="HTH_LYSR"/>
    <property type="match status" value="1"/>
</dbReference>